<dbReference type="InterPro" id="IPR010980">
    <property type="entry name" value="Cyt_c/b562"/>
</dbReference>
<comment type="PTM">
    <text evidence="7">Binds 1 heme group per subunit.</text>
</comment>
<evidence type="ECO:0000313" key="10">
    <source>
        <dbReference type="Proteomes" id="UP000189545"/>
    </source>
</evidence>
<dbReference type="GO" id="GO:0022900">
    <property type="term" value="P:electron transport chain"/>
    <property type="evidence" value="ECO:0007669"/>
    <property type="project" value="InterPro"/>
</dbReference>
<dbReference type="RefSeq" id="WP_077752719.1">
    <property type="nucleotide sequence ID" value="NZ_CP014782.1"/>
</dbReference>
<feature type="chain" id="PRO_5013114258" evidence="8">
    <location>
        <begin position="25"/>
        <end position="153"/>
    </location>
</feature>
<dbReference type="EMBL" id="CP014782">
    <property type="protein sequence ID" value="AQS37565.1"/>
    <property type="molecule type" value="Genomic_DNA"/>
</dbReference>
<dbReference type="InterPro" id="IPR002321">
    <property type="entry name" value="Cyt_c_II"/>
</dbReference>
<keyword evidence="8" id="KW-0732">Signal</keyword>
<name>A0A1S6HPV8_9GAMM</name>
<dbReference type="AlphaFoldDB" id="A0A1S6HPV8"/>
<accession>A0A1S6HPV8</accession>
<sequence length="153" mass="16552">MNKKVKMTVLALVSSAILSTAVQASNFKEADDAIHYRQSAFSLMAHNFGDMGAMLKGKKPFDSEVFAMRAENVAALSKLPLEGFIPGSDQGETGALAKIWTEKSDFDAKMIALQDNAAALLLASASDDKKLLKQSFMKVAKSCKGCHDVYKKD</sequence>
<dbReference type="GO" id="GO:0042597">
    <property type="term" value="C:periplasmic space"/>
    <property type="evidence" value="ECO:0007669"/>
    <property type="project" value="InterPro"/>
</dbReference>
<dbReference type="GO" id="GO:0009055">
    <property type="term" value="F:electron transfer activity"/>
    <property type="evidence" value="ECO:0007669"/>
    <property type="project" value="InterPro"/>
</dbReference>
<dbReference type="InterPro" id="IPR012127">
    <property type="entry name" value="Cyt_c_prime"/>
</dbReference>
<dbReference type="STRING" id="225848.Sps_02411"/>
<organism evidence="9 10">
    <name type="scientific">Shewanella psychrophila</name>
    <dbReference type="NCBI Taxonomy" id="225848"/>
    <lineage>
        <taxon>Bacteria</taxon>
        <taxon>Pseudomonadati</taxon>
        <taxon>Pseudomonadota</taxon>
        <taxon>Gammaproteobacteria</taxon>
        <taxon>Alteromonadales</taxon>
        <taxon>Shewanellaceae</taxon>
        <taxon>Shewanella</taxon>
    </lineage>
</organism>
<feature type="signal peptide" evidence="8">
    <location>
        <begin position="1"/>
        <end position="24"/>
    </location>
</feature>
<reference evidence="9 10" key="1">
    <citation type="submission" date="2016-03" db="EMBL/GenBank/DDBJ databases">
        <title>Complete genome sequence of Shewanella psychrophila WP2, a deep sea bacterium isolated from west Pacific sediment.</title>
        <authorList>
            <person name="Xu G."/>
            <person name="Jian H."/>
        </authorList>
    </citation>
    <scope>NUCLEOTIDE SEQUENCE [LARGE SCALE GENOMIC DNA]</scope>
    <source>
        <strain evidence="9 10">WP2</strain>
    </source>
</reference>
<evidence type="ECO:0000256" key="8">
    <source>
        <dbReference type="SAM" id="SignalP"/>
    </source>
</evidence>
<evidence type="ECO:0000256" key="4">
    <source>
        <dbReference type="ARBA" id="ARBA00022982"/>
    </source>
</evidence>
<keyword evidence="5 6" id="KW-0408">Iron</keyword>
<feature type="binding site" description="covalent" evidence="7">
    <location>
        <position position="146"/>
    </location>
    <ligand>
        <name>heme c</name>
        <dbReference type="ChEBI" id="CHEBI:61717"/>
    </ligand>
</feature>
<evidence type="ECO:0000256" key="5">
    <source>
        <dbReference type="ARBA" id="ARBA00023004"/>
    </source>
</evidence>
<dbReference type="SUPFAM" id="SSF47175">
    <property type="entry name" value="Cytochromes"/>
    <property type="match status" value="1"/>
</dbReference>
<keyword evidence="4" id="KW-0249">Electron transport</keyword>
<gene>
    <name evidence="9" type="ORF">Sps_02411</name>
</gene>
<dbReference type="Gene3D" id="1.20.120.10">
    <property type="entry name" value="Cytochrome c/b562"/>
    <property type="match status" value="1"/>
</dbReference>
<dbReference type="PROSITE" id="PS51009">
    <property type="entry name" value="CYTCII"/>
    <property type="match status" value="1"/>
</dbReference>
<evidence type="ECO:0000256" key="7">
    <source>
        <dbReference type="PIRSR" id="PIRSR000027-2"/>
    </source>
</evidence>
<dbReference type="GO" id="GO:0005506">
    <property type="term" value="F:iron ion binding"/>
    <property type="evidence" value="ECO:0007669"/>
    <property type="project" value="InterPro"/>
</dbReference>
<dbReference type="PIRSF" id="PIRSF000027">
    <property type="entry name" value="Cytc_c_prime"/>
    <property type="match status" value="1"/>
</dbReference>
<dbReference type="OrthoDB" id="5520910at2"/>
<feature type="binding site" description="axial binding residue" evidence="6">
    <location>
        <position position="147"/>
    </location>
    <ligand>
        <name>heme c</name>
        <dbReference type="ChEBI" id="CHEBI:61717"/>
    </ligand>
    <ligandPart>
        <name>Fe</name>
        <dbReference type="ChEBI" id="CHEBI:18248"/>
    </ligandPart>
</feature>
<keyword evidence="3 6" id="KW-0479">Metal-binding</keyword>
<dbReference type="Pfam" id="PF01322">
    <property type="entry name" value="Cytochrom_C_2"/>
    <property type="match status" value="1"/>
</dbReference>
<keyword evidence="1" id="KW-0813">Transport</keyword>
<dbReference type="Proteomes" id="UP000189545">
    <property type="component" value="Chromosome"/>
</dbReference>
<dbReference type="KEGG" id="spsw:Sps_02411"/>
<proteinExistence type="predicted"/>
<feature type="binding site" description="covalent" evidence="7">
    <location>
        <position position="143"/>
    </location>
    <ligand>
        <name>heme c</name>
        <dbReference type="ChEBI" id="CHEBI:61717"/>
    </ligand>
</feature>
<keyword evidence="2 7" id="KW-0349">Heme</keyword>
<evidence type="ECO:0000256" key="1">
    <source>
        <dbReference type="ARBA" id="ARBA00022448"/>
    </source>
</evidence>
<evidence type="ECO:0000256" key="2">
    <source>
        <dbReference type="ARBA" id="ARBA00022617"/>
    </source>
</evidence>
<evidence type="ECO:0000256" key="6">
    <source>
        <dbReference type="PIRSR" id="PIRSR000027-1"/>
    </source>
</evidence>
<evidence type="ECO:0000256" key="3">
    <source>
        <dbReference type="ARBA" id="ARBA00022723"/>
    </source>
</evidence>
<protein>
    <submittedName>
        <fullName evidence="9">Cytochrome c556</fullName>
    </submittedName>
</protein>
<evidence type="ECO:0000313" key="9">
    <source>
        <dbReference type="EMBL" id="AQS37565.1"/>
    </source>
</evidence>
<dbReference type="GO" id="GO:0020037">
    <property type="term" value="F:heme binding"/>
    <property type="evidence" value="ECO:0007669"/>
    <property type="project" value="InterPro"/>
</dbReference>
<keyword evidence="10" id="KW-1185">Reference proteome</keyword>